<evidence type="ECO:0000313" key="2">
    <source>
        <dbReference type="Proteomes" id="UP000321196"/>
    </source>
</evidence>
<dbReference type="InterPro" id="IPR018561">
    <property type="entry name" value="AosR"/>
</dbReference>
<dbReference type="EMBL" id="VRSW01000001">
    <property type="protein sequence ID" value="TXK05733.1"/>
    <property type="molecule type" value="Genomic_DNA"/>
</dbReference>
<evidence type="ECO:0000313" key="1">
    <source>
        <dbReference type="EMBL" id="TXK05733.1"/>
    </source>
</evidence>
<gene>
    <name evidence="1" type="ORF">FVP60_01725</name>
</gene>
<name>A0A5C8HRR5_9MICO</name>
<comment type="caution">
    <text evidence="1">The sequence shown here is derived from an EMBL/GenBank/DDBJ whole genome shotgun (WGS) entry which is preliminary data.</text>
</comment>
<protein>
    <submittedName>
        <fullName evidence="1">DUF2017 family protein</fullName>
    </submittedName>
</protein>
<dbReference type="Proteomes" id="UP000321196">
    <property type="component" value="Unassembled WGS sequence"/>
</dbReference>
<reference evidence="1 2" key="1">
    <citation type="submission" date="2019-08" db="EMBL/GenBank/DDBJ databases">
        <authorList>
            <person name="Dong K."/>
        </authorList>
    </citation>
    <scope>NUCLEOTIDE SEQUENCE [LARGE SCALE GENOMIC DNA]</scope>
    <source>
        <strain evidence="1 2">M4-8</strain>
    </source>
</reference>
<accession>A0A5C8HRR5</accession>
<dbReference type="OrthoDB" id="3268479at2"/>
<dbReference type="AlphaFoldDB" id="A0A5C8HRR5"/>
<sequence length="162" mass="17853">MGHRRSGCDVTTTLTLVDGEVHVLTELVAQLLDLYEDADDHDPAIDRLSPAAYRDNDEASAEFRRLTRTDLLTQRSEDASTMLGALNAAAGSAHDETDGTITVVLDDASVLAWMRTLASLRLVMATRLGIGQNDHHDHDDPNYALYDWLAYRLETLVEATEA</sequence>
<keyword evidence="2" id="KW-1185">Reference proteome</keyword>
<proteinExistence type="predicted"/>
<dbReference type="Pfam" id="PF09438">
    <property type="entry name" value="DUF2017"/>
    <property type="match status" value="1"/>
</dbReference>
<organism evidence="1 2">
    <name type="scientific">Microbacterium mitrae</name>
    <dbReference type="NCBI Taxonomy" id="664640"/>
    <lineage>
        <taxon>Bacteria</taxon>
        <taxon>Bacillati</taxon>
        <taxon>Actinomycetota</taxon>
        <taxon>Actinomycetes</taxon>
        <taxon>Micrococcales</taxon>
        <taxon>Microbacteriaceae</taxon>
        <taxon>Microbacterium</taxon>
    </lineage>
</organism>